<organism evidence="5 6">
    <name type="scientific">Candidatus Protofrankia datiscae</name>
    <dbReference type="NCBI Taxonomy" id="2716812"/>
    <lineage>
        <taxon>Bacteria</taxon>
        <taxon>Bacillati</taxon>
        <taxon>Actinomycetota</taxon>
        <taxon>Actinomycetes</taxon>
        <taxon>Frankiales</taxon>
        <taxon>Frankiaceae</taxon>
        <taxon>Protofrankia</taxon>
    </lineage>
</organism>
<evidence type="ECO:0000256" key="2">
    <source>
        <dbReference type="ARBA" id="ARBA00022801"/>
    </source>
</evidence>
<gene>
    <name evidence="5" type="ordered locus">FsymDg_2720</name>
</gene>
<dbReference type="Proteomes" id="UP000001549">
    <property type="component" value="Chromosome"/>
</dbReference>
<dbReference type="InterPro" id="IPR015797">
    <property type="entry name" value="NUDIX_hydrolase-like_dom_sf"/>
</dbReference>
<dbReference type="AlphaFoldDB" id="F8B4U3"/>
<feature type="region of interest" description="Disordered" evidence="3">
    <location>
        <begin position="1"/>
        <end position="31"/>
    </location>
</feature>
<protein>
    <submittedName>
        <fullName evidence="5">NUDIX hydrolase</fullName>
    </submittedName>
</protein>
<feature type="compositionally biased region" description="Basic residues" evidence="3">
    <location>
        <begin position="1"/>
        <end position="13"/>
    </location>
</feature>
<dbReference type="STRING" id="656024.FsymDg_2720"/>
<accession>F8B4U3</accession>
<dbReference type="PANTHER" id="PTHR43046:SF14">
    <property type="entry name" value="MUTT_NUDIX FAMILY PROTEIN"/>
    <property type="match status" value="1"/>
</dbReference>
<dbReference type="EMBL" id="CP002801">
    <property type="protein sequence ID" value="AEH10066.1"/>
    <property type="molecule type" value="Genomic_DNA"/>
</dbReference>
<proteinExistence type="predicted"/>
<sequence>MRGHVHAGSRRRGWSGTRPPPDLSPGLTCRPGLAEPETAWITARTDQHPSDTSWSGAPMPPTMPTEVSARAVILAGDRVLLANRRGQFWYFLPGGNVGPGETVEAALRRETSAEAGFGASDLEFIGCVEHTYVEDDRRFHELNVVFAADLPWGAEIGSRKDDIDINSVALRELPNLDLRPATLTDMILDWVGSRRPGWHAAGR</sequence>
<evidence type="ECO:0000313" key="6">
    <source>
        <dbReference type="Proteomes" id="UP000001549"/>
    </source>
</evidence>
<dbReference type="eggNOG" id="COG1051">
    <property type="taxonomic scope" value="Bacteria"/>
</dbReference>
<dbReference type="PROSITE" id="PS51462">
    <property type="entry name" value="NUDIX"/>
    <property type="match status" value="1"/>
</dbReference>
<dbReference type="InterPro" id="IPR000086">
    <property type="entry name" value="NUDIX_hydrolase_dom"/>
</dbReference>
<dbReference type="GO" id="GO:0016787">
    <property type="term" value="F:hydrolase activity"/>
    <property type="evidence" value="ECO:0007669"/>
    <property type="project" value="UniProtKB-KW"/>
</dbReference>
<evidence type="ECO:0000313" key="5">
    <source>
        <dbReference type="EMBL" id="AEH10066.1"/>
    </source>
</evidence>
<evidence type="ECO:0000259" key="4">
    <source>
        <dbReference type="PROSITE" id="PS51462"/>
    </source>
</evidence>
<comment type="cofactor">
    <cofactor evidence="1">
        <name>Mg(2+)</name>
        <dbReference type="ChEBI" id="CHEBI:18420"/>
    </cofactor>
</comment>
<dbReference type="InterPro" id="IPR020084">
    <property type="entry name" value="NUDIX_hydrolase_CS"/>
</dbReference>
<evidence type="ECO:0000256" key="3">
    <source>
        <dbReference type="SAM" id="MobiDB-lite"/>
    </source>
</evidence>
<reference evidence="5 6" key="1">
    <citation type="submission" date="2011-05" db="EMBL/GenBank/DDBJ databases">
        <title>Complete sequence of chromosome of Frankia symbiont of Datisca glomerata.</title>
        <authorList>
            <consortium name="US DOE Joint Genome Institute"/>
            <person name="Lucas S."/>
            <person name="Han J."/>
            <person name="Lapidus A."/>
            <person name="Cheng J.-F."/>
            <person name="Goodwin L."/>
            <person name="Pitluck S."/>
            <person name="Peters L."/>
            <person name="Mikhailova N."/>
            <person name="Chertkov O."/>
            <person name="Teshima H."/>
            <person name="Han C."/>
            <person name="Tapia R."/>
            <person name="Land M."/>
            <person name="Hauser L."/>
            <person name="Kyrpides N."/>
            <person name="Ivanova N."/>
            <person name="Pagani I."/>
            <person name="Berry A."/>
            <person name="Pawlowski K."/>
            <person name="Persson T."/>
            <person name="Vanden Heuvel B."/>
            <person name="Benson D."/>
            <person name="Woyke T."/>
        </authorList>
    </citation>
    <scope>NUCLEOTIDE SEQUENCE [LARGE SCALE GENOMIC DNA]</scope>
    <source>
        <strain evidence="6">4085684</strain>
    </source>
</reference>
<evidence type="ECO:0000256" key="1">
    <source>
        <dbReference type="ARBA" id="ARBA00001946"/>
    </source>
</evidence>
<dbReference type="KEGG" id="fsy:FsymDg_2720"/>
<dbReference type="Pfam" id="PF00293">
    <property type="entry name" value="NUDIX"/>
    <property type="match status" value="1"/>
</dbReference>
<name>F8B4U3_9ACTN</name>
<dbReference type="HOGENOM" id="CLU_037162_18_0_11"/>
<dbReference type="PANTHER" id="PTHR43046">
    <property type="entry name" value="GDP-MANNOSE MANNOSYL HYDROLASE"/>
    <property type="match status" value="1"/>
</dbReference>
<dbReference type="SUPFAM" id="SSF55811">
    <property type="entry name" value="Nudix"/>
    <property type="match status" value="1"/>
</dbReference>
<dbReference type="PROSITE" id="PS00893">
    <property type="entry name" value="NUDIX_BOX"/>
    <property type="match status" value="1"/>
</dbReference>
<feature type="domain" description="Nudix hydrolase" evidence="4">
    <location>
        <begin position="64"/>
        <end position="193"/>
    </location>
</feature>
<dbReference type="Gene3D" id="3.90.79.10">
    <property type="entry name" value="Nucleoside Triphosphate Pyrophosphohydrolase"/>
    <property type="match status" value="1"/>
</dbReference>
<keyword evidence="2 5" id="KW-0378">Hydrolase</keyword>
<keyword evidence="6" id="KW-1185">Reference proteome</keyword>